<protein>
    <submittedName>
        <fullName evidence="1">Uncharacterized protein</fullName>
    </submittedName>
</protein>
<proteinExistence type="predicted"/>
<accession>A0ABT4KCG3</accession>
<comment type="caution">
    <text evidence="1">The sequence shown here is derived from an EMBL/GenBank/DDBJ whole genome shotgun (WGS) entry which is preliminary data.</text>
</comment>
<sequence>MQASTAPDLAVSARPALRISARSVWSDQVWHLDGHRPGANRSDFSLDWGFALADDSRFSDPQWADWREAAKLFLWSLKLTHPRSPQRS</sequence>
<evidence type="ECO:0000313" key="1">
    <source>
        <dbReference type="EMBL" id="MCZ4088662.1"/>
    </source>
</evidence>
<organism evidence="1 2">
    <name type="scientific">Sinorhizobium psoraleae</name>
    <dbReference type="NCBI Taxonomy" id="520838"/>
    <lineage>
        <taxon>Bacteria</taxon>
        <taxon>Pseudomonadati</taxon>
        <taxon>Pseudomonadota</taxon>
        <taxon>Alphaproteobacteria</taxon>
        <taxon>Hyphomicrobiales</taxon>
        <taxon>Rhizobiaceae</taxon>
        <taxon>Sinorhizobium/Ensifer group</taxon>
        <taxon>Sinorhizobium</taxon>
    </lineage>
</organism>
<dbReference type="RefSeq" id="WP_269274633.1">
    <property type="nucleotide sequence ID" value="NZ_JAPVOI010000002.1"/>
</dbReference>
<gene>
    <name evidence="1" type="ORF">O3W52_00605</name>
</gene>
<dbReference type="EMBL" id="JAPVOI010000002">
    <property type="protein sequence ID" value="MCZ4088662.1"/>
    <property type="molecule type" value="Genomic_DNA"/>
</dbReference>
<reference evidence="1" key="1">
    <citation type="submission" date="2022-10" db="EMBL/GenBank/DDBJ databases">
        <title>Whole genome sequencing of three plant growth promoting bacteria isolated from Vachellia tortilis subsp. raddiana in Morocco.</title>
        <authorList>
            <person name="Hnini M."/>
            <person name="Zouagui R."/>
            <person name="Zouagui H."/>
            <person name="Chemao Elfihri M.-W."/>
            <person name="Ibrahimi A."/>
            <person name="Sbabou L."/>
            <person name="Aurag J."/>
        </authorList>
    </citation>
    <scope>NUCLEOTIDE SEQUENCE</scope>
    <source>
        <strain evidence="1">LMR678</strain>
    </source>
</reference>
<evidence type="ECO:0000313" key="2">
    <source>
        <dbReference type="Proteomes" id="UP001079430"/>
    </source>
</evidence>
<name>A0ABT4KCG3_9HYPH</name>
<dbReference type="Proteomes" id="UP001079430">
    <property type="component" value="Unassembled WGS sequence"/>
</dbReference>
<keyword evidence="2" id="KW-1185">Reference proteome</keyword>